<dbReference type="RefSeq" id="WP_273679159.1">
    <property type="nucleotide sequence ID" value="NZ_JAQQXQ010000017.1"/>
</dbReference>
<keyword evidence="2" id="KW-1185">Reference proteome</keyword>
<accession>A0ABT5JT57</accession>
<proteinExistence type="predicted"/>
<dbReference type="Proteomes" id="UP001216558">
    <property type="component" value="Unassembled WGS sequence"/>
</dbReference>
<protein>
    <submittedName>
        <fullName evidence="1">Uncharacterized protein</fullName>
    </submittedName>
</protein>
<name>A0ABT5JT57_9SPHN</name>
<comment type="caution">
    <text evidence="1">The sequence shown here is derived from an EMBL/GenBank/DDBJ whole genome shotgun (WGS) entry which is preliminary data.</text>
</comment>
<gene>
    <name evidence="1" type="ORF">OIK40_14970</name>
</gene>
<dbReference type="EMBL" id="JAQQXQ010000017">
    <property type="protein sequence ID" value="MDC8755948.1"/>
    <property type="molecule type" value="Genomic_DNA"/>
</dbReference>
<evidence type="ECO:0000313" key="2">
    <source>
        <dbReference type="Proteomes" id="UP001216558"/>
    </source>
</evidence>
<sequence>MSLSIDAASARIVRELKSSEETISNALVAASALLHSAALADHDISDVPEVKVQSVLLHLNKMIHGLIEARGEARRVHGQLLDIGQAMGATETPYCPPKTAVIAEQRAA</sequence>
<reference evidence="1 2" key="1">
    <citation type="submission" date="2022-10" db="EMBL/GenBank/DDBJ databases">
        <title>Erythrobacter sp. sf7 Genome sequencing.</title>
        <authorList>
            <person name="Park S."/>
        </authorList>
    </citation>
    <scope>NUCLEOTIDE SEQUENCE [LARGE SCALE GENOMIC DNA]</scope>
    <source>
        <strain evidence="2">sf7</strain>
    </source>
</reference>
<organism evidence="1 2">
    <name type="scientific">Erythrobacter fulvus</name>
    <dbReference type="NCBI Taxonomy" id="2987523"/>
    <lineage>
        <taxon>Bacteria</taxon>
        <taxon>Pseudomonadati</taxon>
        <taxon>Pseudomonadota</taxon>
        <taxon>Alphaproteobacteria</taxon>
        <taxon>Sphingomonadales</taxon>
        <taxon>Erythrobacteraceae</taxon>
        <taxon>Erythrobacter/Porphyrobacter group</taxon>
        <taxon>Erythrobacter</taxon>
    </lineage>
</organism>
<evidence type="ECO:0000313" key="1">
    <source>
        <dbReference type="EMBL" id="MDC8755948.1"/>
    </source>
</evidence>